<dbReference type="GO" id="GO:0005737">
    <property type="term" value="C:cytoplasm"/>
    <property type="evidence" value="ECO:0007669"/>
    <property type="project" value="UniProtKB-SubCell"/>
</dbReference>
<dbReference type="PROSITE" id="PS50219">
    <property type="entry name" value="CNH"/>
    <property type="match status" value="1"/>
</dbReference>
<dbReference type="SUPFAM" id="SSF50978">
    <property type="entry name" value="WD40 repeat-like"/>
    <property type="match status" value="1"/>
</dbReference>
<geneLocation type="mitochondrion" evidence="6"/>
<dbReference type="EMBL" id="OVEO01000013">
    <property type="protein sequence ID" value="SPR00269.1"/>
    <property type="molecule type" value="Genomic_DNA"/>
</dbReference>
<dbReference type="InterPro" id="IPR001180">
    <property type="entry name" value="CNH_dom"/>
</dbReference>
<evidence type="ECO:0000313" key="6">
    <source>
        <dbReference type="EMBL" id="SPR00269.1"/>
    </source>
</evidence>
<name>A0A3P3YJG2_PLABS</name>
<dbReference type="InterPro" id="IPR015943">
    <property type="entry name" value="WD40/YVTN_repeat-like_dom_sf"/>
</dbReference>
<accession>A0A3P3YJG2</accession>
<keyword evidence="2" id="KW-0813">Transport</keyword>
<keyword evidence="3" id="KW-0963">Cytoplasm</keyword>
<dbReference type="GO" id="GO:0006914">
    <property type="term" value="P:autophagy"/>
    <property type="evidence" value="ECO:0007669"/>
    <property type="project" value="TreeGrafter"/>
</dbReference>
<proteinExistence type="predicted"/>
<keyword evidence="4" id="KW-0653">Protein transport</keyword>
<reference evidence="6 7" key="1">
    <citation type="submission" date="2018-03" db="EMBL/GenBank/DDBJ databases">
        <authorList>
            <person name="Fogelqvist J."/>
        </authorList>
    </citation>
    <scope>NUCLEOTIDE SEQUENCE [LARGE SCALE GENOMIC DNA]</scope>
</reference>
<keyword evidence="6" id="KW-0496">Mitochondrion</keyword>
<dbReference type="InterPro" id="IPR036322">
    <property type="entry name" value="WD40_repeat_dom_sf"/>
</dbReference>
<sequence length="871" mass="95581">MAATSALTVTQVIAGVVDYRITSLACWHDKVVAGCHDGSLRVFARGTGAGRAEFHPIFTKAAFAPRPIDSVVIIDPVDVIVSISDAVCSVHDLASFAQVDTLDTGGSRCVSLAVNASCRQRAGAGPLPHPFLIAVLSRSKLHVYQWKGPHLRFQTVKAFNLQADRVTDVEFIHDTAVCLAFRNRYEVLHLDTGLVDEFARIPADDASAAPSPSLYRRTGPQRRSCCAATLLDRGTSTALVAVAVNSTAHLYTMTGNAAPVAIPEKTFAVDRPIVGLVLMRPMIVLLTQDRIHPFHMEVDGSAATFRSVSFLDGFALHSNASEMAFVASDSAIAFLERVPDQDLAEDLCRTRRFEAAVAVLRSPGRDPDVTGGQLMSARERDLARVYGQYADDLFQSGRYAASLKAFQQSDVDPSTVLTRFNGLSSDAMCDQTVAALMPYLLHLRSRLPRQHPPSSAAPLTPADFAVVVDTMLLRTYLKADRRLVIPFLSQSPLVDVDQAAAALTSAGQFDALLFLYESRAMHDRALSLLQGLADSTTGTLSGTLPTIHYLRRLMDEDAIHHWDLIRRHAVWALDRDPITAAVKIFAYHHRRRSSVGSGEAHRTTIGPTAIIDYLKERAPVQAAIAFLEAYIANTGTTLAPIHNELAHLYMSAILQPGAPVDAGRRMQDFLCRCQYVDLPALLQDMPADKGDLLASERAVVLHRLGRSDEALRELVEHQGALAAIGFCNTHAPSSATRLHMQLLRVFLQPAAGDPMIEPALQLLHSHYRQLDACEVVKLLPDTLPVERVRDYVEKTVGHHLEVHRRNQIEKHLCRGQHRQAHLDLYARQRPRVVVDGCGRCDSCRQPIADPNVVVVRYPNGAVIDYKCLPDL</sequence>
<dbReference type="GO" id="GO:0034058">
    <property type="term" value="P:endosomal vesicle fusion"/>
    <property type="evidence" value="ECO:0007669"/>
    <property type="project" value="TreeGrafter"/>
</dbReference>
<dbReference type="Pfam" id="PF10366">
    <property type="entry name" value="Vps39_1"/>
    <property type="match status" value="1"/>
</dbReference>
<feature type="domain" description="CNH" evidence="5">
    <location>
        <begin position="18"/>
        <end position="323"/>
    </location>
</feature>
<organism evidence="6 7">
    <name type="scientific">Plasmodiophora brassicae</name>
    <name type="common">Clubroot disease agent</name>
    <dbReference type="NCBI Taxonomy" id="37360"/>
    <lineage>
        <taxon>Eukaryota</taxon>
        <taxon>Sar</taxon>
        <taxon>Rhizaria</taxon>
        <taxon>Endomyxa</taxon>
        <taxon>Phytomyxea</taxon>
        <taxon>Plasmodiophorida</taxon>
        <taxon>Plasmodiophoridae</taxon>
        <taxon>Plasmodiophora</taxon>
    </lineage>
</organism>
<protein>
    <recommendedName>
        <fullName evidence="5">CNH domain-containing protein</fullName>
    </recommendedName>
</protein>
<comment type="subcellular location">
    <subcellularLocation>
        <location evidence="1">Cytoplasm</location>
    </subcellularLocation>
</comment>
<evidence type="ECO:0000256" key="4">
    <source>
        <dbReference type="ARBA" id="ARBA00022927"/>
    </source>
</evidence>
<dbReference type="GO" id="GO:0015031">
    <property type="term" value="P:protein transport"/>
    <property type="evidence" value="ECO:0007669"/>
    <property type="project" value="UniProtKB-KW"/>
</dbReference>
<dbReference type="Gene3D" id="2.130.10.10">
    <property type="entry name" value="YVTN repeat-like/Quinoprotein amine dehydrogenase"/>
    <property type="match status" value="1"/>
</dbReference>
<dbReference type="AlphaFoldDB" id="A0A3P3YJG2"/>
<gene>
    <name evidence="6" type="ORF">PLBR_LOCUS7484</name>
</gene>
<evidence type="ECO:0000256" key="3">
    <source>
        <dbReference type="ARBA" id="ARBA00022490"/>
    </source>
</evidence>
<evidence type="ECO:0000256" key="1">
    <source>
        <dbReference type="ARBA" id="ARBA00004496"/>
    </source>
</evidence>
<evidence type="ECO:0000259" key="5">
    <source>
        <dbReference type="PROSITE" id="PS50219"/>
    </source>
</evidence>
<dbReference type="InterPro" id="IPR032914">
    <property type="entry name" value="Vam6/VPS39/TRAP1"/>
</dbReference>
<dbReference type="Proteomes" id="UP000290189">
    <property type="component" value="Unassembled WGS sequence"/>
</dbReference>
<dbReference type="InterPro" id="IPR019452">
    <property type="entry name" value="VPS39/TGF_beta_rcpt-assoc_1"/>
</dbReference>
<dbReference type="GO" id="GO:0016020">
    <property type="term" value="C:membrane"/>
    <property type="evidence" value="ECO:0007669"/>
    <property type="project" value="TreeGrafter"/>
</dbReference>
<dbReference type="Pfam" id="PF00780">
    <property type="entry name" value="CNH"/>
    <property type="match status" value="1"/>
</dbReference>
<dbReference type="PANTHER" id="PTHR12894:SF27">
    <property type="entry name" value="TRANSFORMING GROWTH FACTOR-BETA RECEPTOR-ASSOCIATED PROTEIN 1"/>
    <property type="match status" value="1"/>
</dbReference>
<evidence type="ECO:0000256" key="2">
    <source>
        <dbReference type="ARBA" id="ARBA00022448"/>
    </source>
</evidence>
<dbReference type="PANTHER" id="PTHR12894">
    <property type="entry name" value="CNH DOMAIN CONTAINING"/>
    <property type="match status" value="1"/>
</dbReference>
<evidence type="ECO:0000313" key="7">
    <source>
        <dbReference type="Proteomes" id="UP000290189"/>
    </source>
</evidence>